<dbReference type="SUPFAM" id="SSF48371">
    <property type="entry name" value="ARM repeat"/>
    <property type="match status" value="1"/>
</dbReference>
<evidence type="ECO:0000313" key="4">
    <source>
        <dbReference type="Proteomes" id="UP001233999"/>
    </source>
</evidence>
<accession>A0AAD8AMU8</accession>
<dbReference type="Pfam" id="PF08144">
    <property type="entry name" value="CPL"/>
    <property type="match status" value="1"/>
</dbReference>
<keyword evidence="1" id="KW-0694">RNA-binding</keyword>
<comment type="caution">
    <text evidence="3">The sequence shown here is derived from an EMBL/GenBank/DDBJ whole genome shotgun (WGS) entry which is preliminary data.</text>
</comment>
<dbReference type="GO" id="GO:0005730">
    <property type="term" value="C:nucleolus"/>
    <property type="evidence" value="ECO:0007669"/>
    <property type="project" value="TreeGrafter"/>
</dbReference>
<sequence>MLKHGNANSKRVIVNSLRGKVIKLVSHSVAAPMFEIIYSKWATSSERNLLQQEFFGDMYKHEKESDVVRLEDALNMPAMKGAVLSAVKANIVRILDKKLAKSSLLHSVLLDFLKFCSKEDREEVCQQIQECLLDFIGTKNGAQIVVRCICQATNKSKKSIMKSLKGHVMEIAKSEYGHLVLLSLFDTVDDTVLLKKLLMPELLCDLVGLANNEYGKKVLLYLVAHRDHLYFHPSDIAILKEGVALSNSKKDMNVRITEIKEVVLNPLLEAIANDPKGWMSSSSIEMVTLAVLKSGNGNEAKKAFEAIAEYVCDLNVKIVENGKEINIMEHPGTHMMLKKLILHDKEKAAEERVTFSSVLVSKLSTEILSSWIKCNRGCFVFSFSFGNFIEFSDARCFGETSQFDKSNQDRNFSWSKNPFQ</sequence>
<reference evidence="3" key="2">
    <citation type="submission" date="2023-05" db="EMBL/GenBank/DDBJ databases">
        <authorList>
            <person name="Fouks B."/>
        </authorList>
    </citation>
    <scope>NUCLEOTIDE SEQUENCE</scope>
    <source>
        <strain evidence="3">Stay&amp;Tobe</strain>
        <tissue evidence="3">Testes</tissue>
    </source>
</reference>
<dbReference type="AlphaFoldDB" id="A0AAD8AMU8"/>
<feature type="domain" description="CPL" evidence="2">
    <location>
        <begin position="211"/>
        <end position="351"/>
    </location>
</feature>
<dbReference type="Proteomes" id="UP001233999">
    <property type="component" value="Unassembled WGS sequence"/>
</dbReference>
<dbReference type="PANTHER" id="PTHR13389:SF0">
    <property type="entry name" value="PUMILIO HOMOLOG 3"/>
    <property type="match status" value="1"/>
</dbReference>
<dbReference type="EMBL" id="JASPKZ010000012">
    <property type="protein sequence ID" value="KAJ9601531.1"/>
    <property type="molecule type" value="Genomic_DNA"/>
</dbReference>
<dbReference type="InterPro" id="IPR012959">
    <property type="entry name" value="CPL_dom"/>
</dbReference>
<dbReference type="GO" id="GO:0003729">
    <property type="term" value="F:mRNA binding"/>
    <property type="evidence" value="ECO:0007669"/>
    <property type="project" value="TreeGrafter"/>
</dbReference>
<gene>
    <name evidence="3" type="ORF">L9F63_000274</name>
</gene>
<evidence type="ECO:0000256" key="1">
    <source>
        <dbReference type="ARBA" id="ARBA00022884"/>
    </source>
</evidence>
<dbReference type="InterPro" id="IPR016024">
    <property type="entry name" value="ARM-type_fold"/>
</dbReference>
<evidence type="ECO:0000259" key="2">
    <source>
        <dbReference type="Pfam" id="PF08144"/>
    </source>
</evidence>
<dbReference type="GO" id="GO:0006417">
    <property type="term" value="P:regulation of translation"/>
    <property type="evidence" value="ECO:0007669"/>
    <property type="project" value="TreeGrafter"/>
</dbReference>
<name>A0AAD8AMU8_DIPPU</name>
<proteinExistence type="predicted"/>
<dbReference type="Gene3D" id="1.25.10.10">
    <property type="entry name" value="Leucine-rich Repeat Variant"/>
    <property type="match status" value="1"/>
</dbReference>
<dbReference type="PANTHER" id="PTHR13389">
    <property type="entry name" value="PUMILIO HOMOLOG 3"/>
    <property type="match status" value="1"/>
</dbReference>
<dbReference type="InterPro" id="IPR011989">
    <property type="entry name" value="ARM-like"/>
</dbReference>
<protein>
    <recommendedName>
        <fullName evidence="2">CPL domain-containing protein</fullName>
    </recommendedName>
</protein>
<keyword evidence="4" id="KW-1185">Reference proteome</keyword>
<evidence type="ECO:0000313" key="3">
    <source>
        <dbReference type="EMBL" id="KAJ9601531.1"/>
    </source>
</evidence>
<reference evidence="3" key="1">
    <citation type="journal article" date="2023" name="IScience">
        <title>Live-bearing cockroach genome reveals convergent evolutionary mechanisms linked to viviparity in insects and beyond.</title>
        <authorList>
            <person name="Fouks B."/>
            <person name="Harrison M.C."/>
            <person name="Mikhailova A.A."/>
            <person name="Marchal E."/>
            <person name="English S."/>
            <person name="Carruthers M."/>
            <person name="Jennings E.C."/>
            <person name="Chiamaka E.L."/>
            <person name="Frigard R.A."/>
            <person name="Pippel M."/>
            <person name="Attardo G.M."/>
            <person name="Benoit J.B."/>
            <person name="Bornberg-Bauer E."/>
            <person name="Tobe S.S."/>
        </authorList>
    </citation>
    <scope>NUCLEOTIDE SEQUENCE</scope>
    <source>
        <strain evidence="3">Stay&amp;Tobe</strain>
    </source>
</reference>
<organism evidence="3 4">
    <name type="scientific">Diploptera punctata</name>
    <name type="common">Pacific beetle cockroach</name>
    <dbReference type="NCBI Taxonomy" id="6984"/>
    <lineage>
        <taxon>Eukaryota</taxon>
        <taxon>Metazoa</taxon>
        <taxon>Ecdysozoa</taxon>
        <taxon>Arthropoda</taxon>
        <taxon>Hexapoda</taxon>
        <taxon>Insecta</taxon>
        <taxon>Pterygota</taxon>
        <taxon>Neoptera</taxon>
        <taxon>Polyneoptera</taxon>
        <taxon>Dictyoptera</taxon>
        <taxon>Blattodea</taxon>
        <taxon>Blaberoidea</taxon>
        <taxon>Blaberidae</taxon>
        <taxon>Diplopterinae</taxon>
        <taxon>Diploptera</taxon>
    </lineage>
</organism>
<dbReference type="InterPro" id="IPR040059">
    <property type="entry name" value="PUM3"/>
</dbReference>